<feature type="compositionally biased region" description="Acidic residues" evidence="1">
    <location>
        <begin position="77"/>
        <end position="91"/>
    </location>
</feature>
<evidence type="ECO:0000256" key="1">
    <source>
        <dbReference type="SAM" id="MobiDB-lite"/>
    </source>
</evidence>
<name>A0A841FK48_9ACTN</name>
<keyword evidence="3" id="KW-1185">Reference proteome</keyword>
<feature type="region of interest" description="Disordered" evidence="1">
    <location>
        <begin position="72"/>
        <end position="107"/>
    </location>
</feature>
<accession>A0A841FK48</accession>
<evidence type="ECO:0000313" key="3">
    <source>
        <dbReference type="Proteomes" id="UP000548476"/>
    </source>
</evidence>
<organism evidence="2 3">
    <name type="scientific">Phytomonospora endophytica</name>
    <dbReference type="NCBI Taxonomy" id="714109"/>
    <lineage>
        <taxon>Bacteria</taxon>
        <taxon>Bacillati</taxon>
        <taxon>Actinomycetota</taxon>
        <taxon>Actinomycetes</taxon>
        <taxon>Micromonosporales</taxon>
        <taxon>Micromonosporaceae</taxon>
        <taxon>Phytomonospora</taxon>
    </lineage>
</organism>
<dbReference type="RefSeq" id="WP_184790513.1">
    <property type="nucleotide sequence ID" value="NZ_BONT01000054.1"/>
</dbReference>
<dbReference type="Proteomes" id="UP000548476">
    <property type="component" value="Unassembled WGS sequence"/>
</dbReference>
<proteinExistence type="predicted"/>
<dbReference type="AlphaFoldDB" id="A0A841FK48"/>
<sequence>MSEDEYHRPVEASADVLTDLWAKEEELDSYGLGRYAMSIGLTPPPEPEGFSAWAIIVAYPERDYSNPVLYWWGPENNPDDADLPEPADDSDPSSQAGWSDPGDQARS</sequence>
<gene>
    <name evidence="2" type="ORF">HNR73_005579</name>
</gene>
<reference evidence="2 3" key="1">
    <citation type="submission" date="2020-08" db="EMBL/GenBank/DDBJ databases">
        <title>Genomic Encyclopedia of Type Strains, Phase IV (KMG-IV): sequencing the most valuable type-strain genomes for metagenomic binning, comparative biology and taxonomic classification.</title>
        <authorList>
            <person name="Goeker M."/>
        </authorList>
    </citation>
    <scope>NUCLEOTIDE SEQUENCE [LARGE SCALE GENOMIC DNA]</scope>
    <source>
        <strain evidence="2 3">YIM 65646</strain>
    </source>
</reference>
<comment type="caution">
    <text evidence="2">The sequence shown here is derived from an EMBL/GenBank/DDBJ whole genome shotgun (WGS) entry which is preliminary data.</text>
</comment>
<evidence type="ECO:0000313" key="2">
    <source>
        <dbReference type="EMBL" id="MBB6037701.1"/>
    </source>
</evidence>
<dbReference type="EMBL" id="JACHGT010000013">
    <property type="protein sequence ID" value="MBB6037701.1"/>
    <property type="molecule type" value="Genomic_DNA"/>
</dbReference>
<protein>
    <submittedName>
        <fullName evidence="2">Uncharacterized protein</fullName>
    </submittedName>
</protein>